<dbReference type="PRINTS" id="PR01537">
    <property type="entry name" value="INTRLKN1R1F"/>
</dbReference>
<keyword evidence="7" id="KW-0399">Innate immunity</keyword>
<dbReference type="GeneID" id="100031018"/>
<keyword evidence="21" id="KW-0395">Inflammatory response</keyword>
<evidence type="ECO:0000256" key="4">
    <source>
        <dbReference type="ARBA" id="ARBA00004371"/>
    </source>
</evidence>
<dbReference type="Pfam" id="PF13855">
    <property type="entry name" value="LRR_8"/>
    <property type="match status" value="4"/>
</dbReference>
<evidence type="ECO:0000256" key="26">
    <source>
        <dbReference type="SAM" id="SignalP"/>
    </source>
</evidence>
<keyword evidence="18" id="KW-1015">Disulfide bond</keyword>
<dbReference type="Gene3D" id="3.40.50.10140">
    <property type="entry name" value="Toll/interleukin-1 receptor homology (TIR) domain"/>
    <property type="match status" value="1"/>
</dbReference>
<dbReference type="PRINTS" id="PR00019">
    <property type="entry name" value="LEURICHRPT"/>
</dbReference>
<evidence type="ECO:0000256" key="8">
    <source>
        <dbReference type="ARBA" id="ARBA00022614"/>
    </source>
</evidence>
<evidence type="ECO:0000256" key="2">
    <source>
        <dbReference type="ARBA" id="ARBA00004177"/>
    </source>
</evidence>
<dbReference type="InterPro" id="IPR001611">
    <property type="entry name" value="Leu-rich_rpt"/>
</dbReference>
<feature type="domain" description="TIR" evidence="27">
    <location>
        <begin position="892"/>
        <end position="1047"/>
    </location>
</feature>
<dbReference type="FunCoup" id="A0A5F8GTX0">
    <property type="interactions" value="71"/>
</dbReference>
<dbReference type="GO" id="GO:0045087">
    <property type="term" value="P:innate immune response"/>
    <property type="evidence" value="ECO:0007669"/>
    <property type="project" value="UniProtKB-KW"/>
</dbReference>
<comment type="subcellular location">
    <subcellularLocation>
        <location evidence="3">Cytoplasmic vesicle</location>
        <location evidence="3">Phagosome</location>
    </subcellularLocation>
    <subcellularLocation>
        <location evidence="1">Endoplasmic reticulum membrane</location>
        <topology evidence="1">Single-pass type I membrane protein</topology>
    </subcellularLocation>
    <subcellularLocation>
        <location evidence="2">Endosome</location>
    </subcellularLocation>
    <subcellularLocation>
        <location evidence="4">Lysosome</location>
    </subcellularLocation>
</comment>
<dbReference type="Proteomes" id="UP000002280">
    <property type="component" value="Chromosome 6"/>
</dbReference>
<dbReference type="SUPFAM" id="SSF52058">
    <property type="entry name" value="L domain-like"/>
    <property type="match status" value="1"/>
</dbReference>
<dbReference type="InterPro" id="IPR032675">
    <property type="entry name" value="LRR_dom_sf"/>
</dbReference>
<reference evidence="28 29" key="1">
    <citation type="journal article" date="2007" name="Nature">
        <title>Genome of the marsupial Monodelphis domestica reveals innovation in non-coding sequences.</title>
        <authorList>
            <person name="Mikkelsen T.S."/>
            <person name="Wakefield M.J."/>
            <person name="Aken B."/>
            <person name="Amemiya C.T."/>
            <person name="Chang J.L."/>
            <person name="Duke S."/>
            <person name="Garber M."/>
            <person name="Gentles A.J."/>
            <person name="Goodstadt L."/>
            <person name="Heger A."/>
            <person name="Jurka J."/>
            <person name="Kamal M."/>
            <person name="Mauceli E."/>
            <person name="Searle S.M."/>
            <person name="Sharpe T."/>
            <person name="Baker M.L."/>
            <person name="Batzer M.A."/>
            <person name="Benos P.V."/>
            <person name="Belov K."/>
            <person name="Clamp M."/>
            <person name="Cook A."/>
            <person name="Cuff J."/>
            <person name="Das R."/>
            <person name="Davidow L."/>
            <person name="Deakin J.E."/>
            <person name="Fazzari M.J."/>
            <person name="Glass J.L."/>
            <person name="Grabherr M."/>
            <person name="Greally J.M."/>
            <person name="Gu W."/>
            <person name="Hore T.A."/>
            <person name="Huttley G.A."/>
            <person name="Kleber M."/>
            <person name="Jirtle R.L."/>
            <person name="Koina E."/>
            <person name="Lee J.T."/>
            <person name="Mahony S."/>
            <person name="Marra M.A."/>
            <person name="Miller R.D."/>
            <person name="Nicholls R.D."/>
            <person name="Oda M."/>
            <person name="Papenfuss A.T."/>
            <person name="Parra Z.E."/>
            <person name="Pollock D.D."/>
            <person name="Ray D.A."/>
            <person name="Schein J.E."/>
            <person name="Speed T.P."/>
            <person name="Thompson K."/>
            <person name="VandeBerg J.L."/>
            <person name="Wade C.M."/>
            <person name="Walker J.A."/>
            <person name="Waters P.D."/>
            <person name="Webber C."/>
            <person name="Weidman J.R."/>
            <person name="Xie X."/>
            <person name="Zody M.C."/>
            <person name="Baldwin J."/>
            <person name="Abdouelleil A."/>
            <person name="Abdulkadir J."/>
            <person name="Abebe A."/>
            <person name="Abera B."/>
            <person name="Abreu J."/>
            <person name="Acer S.C."/>
            <person name="Aftuck L."/>
            <person name="Alexander A."/>
            <person name="An P."/>
            <person name="Anderson E."/>
            <person name="Anderson S."/>
            <person name="Arachi H."/>
            <person name="Azer M."/>
            <person name="Bachantsang P."/>
            <person name="Barry A."/>
            <person name="Bayul T."/>
            <person name="Berlin A."/>
            <person name="Bessette D."/>
            <person name="Bloom T."/>
            <person name="Bloom T."/>
            <person name="Boguslavskiy L."/>
            <person name="Bonnet C."/>
            <person name="Boukhgalter B."/>
            <person name="Bourzgui I."/>
            <person name="Brown A."/>
            <person name="Cahill P."/>
            <person name="Channer S."/>
            <person name="Cheshatsang Y."/>
            <person name="Chuda L."/>
            <person name="Citroen M."/>
            <person name="Collymore A."/>
            <person name="Cooke P."/>
            <person name="Costello M."/>
            <person name="D'Aco K."/>
            <person name="Daza R."/>
            <person name="De Haan G."/>
            <person name="DeGray S."/>
            <person name="DeMaso C."/>
            <person name="Dhargay N."/>
            <person name="Dooley K."/>
            <person name="Dooley E."/>
            <person name="Doricent M."/>
            <person name="Dorje P."/>
            <person name="Dorjee K."/>
            <person name="Dupes A."/>
            <person name="Elong R."/>
            <person name="Falk J."/>
            <person name="Farina A."/>
            <person name="Faro S."/>
            <person name="Ferguson D."/>
            <person name="Fisher S."/>
            <person name="Foley C.D."/>
            <person name="Franke A."/>
            <person name="Friedrich D."/>
            <person name="Gadbois L."/>
            <person name="Gearin G."/>
            <person name="Gearin C.R."/>
            <person name="Giannoukos G."/>
            <person name="Goode T."/>
            <person name="Graham J."/>
            <person name="Grandbois E."/>
            <person name="Grewal S."/>
            <person name="Gyaltsen K."/>
            <person name="Hafez N."/>
            <person name="Hagos B."/>
            <person name="Hall J."/>
            <person name="Henson C."/>
            <person name="Hollinger A."/>
            <person name="Honan T."/>
            <person name="Huard M.D."/>
            <person name="Hughes L."/>
            <person name="Hurhula B."/>
            <person name="Husby M.E."/>
            <person name="Kamat A."/>
            <person name="Kanga B."/>
            <person name="Kashin S."/>
            <person name="Khazanovich D."/>
            <person name="Kisner P."/>
            <person name="Lance K."/>
            <person name="Lara M."/>
            <person name="Lee W."/>
            <person name="Lennon N."/>
            <person name="Letendre F."/>
            <person name="LeVine R."/>
            <person name="Lipovsky A."/>
            <person name="Liu X."/>
            <person name="Liu J."/>
            <person name="Liu S."/>
            <person name="Lokyitsang T."/>
            <person name="Lokyitsang Y."/>
            <person name="Lubonja R."/>
            <person name="Lui A."/>
            <person name="MacDonald P."/>
            <person name="Magnisalis V."/>
            <person name="Maru K."/>
            <person name="Matthews C."/>
            <person name="McCusker W."/>
            <person name="McDonough S."/>
            <person name="Mehta T."/>
            <person name="Meldrim J."/>
            <person name="Meneus L."/>
            <person name="Mihai O."/>
            <person name="Mihalev A."/>
            <person name="Mihova T."/>
            <person name="Mittelman R."/>
            <person name="Mlenga V."/>
            <person name="Montmayeur A."/>
            <person name="Mulrain L."/>
            <person name="Navidi A."/>
            <person name="Naylor J."/>
            <person name="Negash T."/>
            <person name="Nguyen T."/>
            <person name="Nguyen N."/>
            <person name="Nicol R."/>
            <person name="Norbu C."/>
            <person name="Norbu N."/>
            <person name="Novod N."/>
            <person name="O'Neill B."/>
            <person name="Osman S."/>
            <person name="Markiewicz E."/>
            <person name="Oyono O.L."/>
            <person name="Patti C."/>
            <person name="Phunkhang P."/>
            <person name="Pierre F."/>
            <person name="Priest M."/>
            <person name="Raghuraman S."/>
            <person name="Rege F."/>
            <person name="Reyes R."/>
            <person name="Rise C."/>
            <person name="Rogov P."/>
            <person name="Ross K."/>
            <person name="Ryan E."/>
            <person name="Settipalli S."/>
            <person name="Shea T."/>
            <person name="Sherpa N."/>
            <person name="Shi L."/>
            <person name="Shih D."/>
            <person name="Sparrow T."/>
            <person name="Spaulding J."/>
            <person name="Stalker J."/>
            <person name="Stange-Thomann N."/>
            <person name="Stavropoulos S."/>
            <person name="Stone C."/>
            <person name="Strader C."/>
            <person name="Tesfaye S."/>
            <person name="Thomson T."/>
            <person name="Thoulutsang Y."/>
            <person name="Thoulutsang D."/>
            <person name="Topham K."/>
            <person name="Topping I."/>
            <person name="Tsamla T."/>
            <person name="Vassiliev H."/>
            <person name="Vo A."/>
            <person name="Wangchuk T."/>
            <person name="Wangdi T."/>
            <person name="Weiand M."/>
            <person name="Wilkinson J."/>
            <person name="Wilson A."/>
            <person name="Yadav S."/>
            <person name="Young G."/>
            <person name="Yu Q."/>
            <person name="Zembek L."/>
            <person name="Zhong D."/>
            <person name="Zimmer A."/>
            <person name="Zwirko Z."/>
            <person name="Jaffe D.B."/>
            <person name="Alvarez P."/>
            <person name="Brockman W."/>
            <person name="Butler J."/>
            <person name="Chin C."/>
            <person name="Gnerre S."/>
            <person name="MacCallum I."/>
            <person name="Graves J.A."/>
            <person name="Ponting C.P."/>
            <person name="Breen M."/>
            <person name="Samollow P.B."/>
            <person name="Lander E.S."/>
            <person name="Lindblad-Toh K."/>
        </authorList>
    </citation>
    <scope>NUCLEOTIDE SEQUENCE [LARGE SCALE GENOMIC DNA]</scope>
</reference>
<dbReference type="GO" id="GO:1902533">
    <property type="term" value="P:positive regulation of intracellular signal transduction"/>
    <property type="evidence" value="ECO:0007669"/>
    <property type="project" value="UniProtKB-ARBA"/>
</dbReference>
<gene>
    <name evidence="28" type="primary">TLR9</name>
</gene>
<evidence type="ECO:0000256" key="13">
    <source>
        <dbReference type="ARBA" id="ARBA00022824"/>
    </source>
</evidence>
<feature type="chain" id="PRO_5023855078" description="Toll-like receptor 9" evidence="26">
    <location>
        <begin position="24"/>
        <end position="1063"/>
    </location>
</feature>
<keyword evidence="24" id="KW-0968">Cytoplasmic vesicle</keyword>
<dbReference type="InParanoid" id="A0A5F8GTX0"/>
<dbReference type="PROSITE" id="PS51450">
    <property type="entry name" value="LRR"/>
    <property type="match status" value="1"/>
</dbReference>
<dbReference type="InterPro" id="IPR035897">
    <property type="entry name" value="Toll_tir_struct_dom_sf"/>
</dbReference>
<evidence type="ECO:0000256" key="19">
    <source>
        <dbReference type="ARBA" id="ARBA00023170"/>
    </source>
</evidence>
<proteinExistence type="inferred from homology"/>
<protein>
    <recommendedName>
        <fullName evidence="6">Toll-like receptor 9</fullName>
    </recommendedName>
</protein>
<keyword evidence="11" id="KW-0677">Repeat</keyword>
<evidence type="ECO:0000256" key="11">
    <source>
        <dbReference type="ARBA" id="ARBA00022737"/>
    </source>
</evidence>
<keyword evidence="23" id="KW-0449">Lipoprotein</keyword>
<comment type="subunit">
    <text evidence="25">Monomer and homodimer. Exists as a monomer in the absence of unmethylated cytidine-phosphate-guanosine (CpG) ligand. Proteolytic processing of an insertion loop (Z-loop) is required for homodimerization upon binding to the unmethylated CpG ligand leading to its activation. Interacts with MYD88 via their respective TIR domains. Interacts with BTK. Interacts (via transmembrane domain) with UNC93B1. Interacts with CD300LH; the interaction may promote full activation of TLR9-triggered innate responses. Interacts with CNPY3 and HSP90B1; this interaction is required for proper folding in the endoplasmic reticulum. Interacts with SMPDL3B. Interacts with CD82; this interaction is essential for TLR9-dependent myddosome formation in response to CpG stimulation.</text>
</comment>
<evidence type="ECO:0000256" key="22">
    <source>
        <dbReference type="ARBA" id="ARBA00023228"/>
    </source>
</evidence>
<dbReference type="AlphaFoldDB" id="A0A5F8GTX0"/>
<evidence type="ECO:0000256" key="20">
    <source>
        <dbReference type="ARBA" id="ARBA00023180"/>
    </source>
</evidence>
<dbReference type="OrthoDB" id="10006997at2759"/>
<evidence type="ECO:0000256" key="21">
    <source>
        <dbReference type="ARBA" id="ARBA00023198"/>
    </source>
</evidence>
<dbReference type="STRING" id="13616.ENSMODP00000050794"/>
<evidence type="ECO:0000256" key="5">
    <source>
        <dbReference type="ARBA" id="ARBA00009634"/>
    </source>
</evidence>
<dbReference type="Bgee" id="ENSMODG00000011665">
    <property type="expression patterns" value="Expressed in spermatid and 9 other cell types or tissues"/>
</dbReference>
<evidence type="ECO:0000256" key="18">
    <source>
        <dbReference type="ARBA" id="ARBA00023157"/>
    </source>
</evidence>
<keyword evidence="17" id="KW-0564">Palmitate</keyword>
<evidence type="ECO:0000256" key="9">
    <source>
        <dbReference type="ARBA" id="ARBA00022692"/>
    </source>
</evidence>
<dbReference type="SMART" id="SM00365">
    <property type="entry name" value="LRR_SD22"/>
    <property type="match status" value="7"/>
</dbReference>
<keyword evidence="14" id="KW-0391">Immunity</keyword>
<evidence type="ECO:0000256" key="7">
    <source>
        <dbReference type="ARBA" id="ARBA00022588"/>
    </source>
</evidence>
<dbReference type="Gene3D" id="3.80.10.10">
    <property type="entry name" value="Ribonuclease Inhibitor"/>
    <property type="match status" value="1"/>
</dbReference>
<dbReference type="GO" id="GO:0005764">
    <property type="term" value="C:lysosome"/>
    <property type="evidence" value="ECO:0007669"/>
    <property type="project" value="UniProtKB-SubCell"/>
</dbReference>
<keyword evidence="19" id="KW-0675">Receptor</keyword>
<dbReference type="Pfam" id="PF18837">
    <property type="entry name" value="LRR_12"/>
    <property type="match status" value="1"/>
</dbReference>
<reference evidence="28" key="3">
    <citation type="submission" date="2025-09" db="UniProtKB">
        <authorList>
            <consortium name="Ensembl"/>
        </authorList>
    </citation>
    <scope>IDENTIFICATION</scope>
</reference>
<name>A0A5F8GTX0_MONDO</name>
<evidence type="ECO:0000256" key="23">
    <source>
        <dbReference type="ARBA" id="ARBA00023288"/>
    </source>
</evidence>
<dbReference type="SUPFAM" id="SSF52200">
    <property type="entry name" value="Toll/Interleukin receptor TIR domain"/>
    <property type="match status" value="1"/>
</dbReference>
<dbReference type="GO" id="GO:0007249">
    <property type="term" value="P:canonical NF-kappaB signal transduction"/>
    <property type="evidence" value="ECO:0000318"/>
    <property type="project" value="GO_Central"/>
</dbReference>
<dbReference type="GO" id="GO:0032755">
    <property type="term" value="P:positive regulation of interleukin-6 production"/>
    <property type="evidence" value="ECO:0000318"/>
    <property type="project" value="GO_Central"/>
</dbReference>
<evidence type="ECO:0000313" key="29">
    <source>
        <dbReference type="Proteomes" id="UP000002280"/>
    </source>
</evidence>
<keyword evidence="13" id="KW-0256">Endoplasmic reticulum</keyword>
<keyword evidence="10 26" id="KW-0732">Signal</keyword>
<keyword evidence="9" id="KW-0812">Transmembrane</keyword>
<evidence type="ECO:0000256" key="12">
    <source>
        <dbReference type="ARBA" id="ARBA00022753"/>
    </source>
</evidence>
<reference evidence="28" key="2">
    <citation type="submission" date="2025-08" db="UniProtKB">
        <authorList>
            <consortium name="Ensembl"/>
        </authorList>
    </citation>
    <scope>IDENTIFICATION</scope>
</reference>
<dbReference type="OMA" id="NFLPCCS"/>
<evidence type="ECO:0000256" key="16">
    <source>
        <dbReference type="ARBA" id="ARBA00023136"/>
    </source>
</evidence>
<dbReference type="GO" id="GO:0005768">
    <property type="term" value="C:endosome"/>
    <property type="evidence" value="ECO:0007669"/>
    <property type="project" value="UniProtKB-SubCell"/>
</dbReference>
<dbReference type="Pfam" id="PF01582">
    <property type="entry name" value="TIR"/>
    <property type="match status" value="1"/>
</dbReference>
<keyword evidence="20" id="KW-0325">Glycoprotein</keyword>
<comment type="similarity">
    <text evidence="5">Belongs to the Toll-like receptor family.</text>
</comment>
<keyword evidence="29" id="KW-1185">Reference proteome</keyword>
<dbReference type="Ensembl" id="ENSMODT00000014882.2">
    <property type="protein sequence ID" value="ENSMODP00000050794.1"/>
    <property type="gene ID" value="ENSMODG00000011665.2"/>
</dbReference>
<evidence type="ECO:0000256" key="10">
    <source>
        <dbReference type="ARBA" id="ARBA00022729"/>
    </source>
</evidence>
<dbReference type="KEGG" id="mdo:100031018"/>
<dbReference type="InterPro" id="IPR041283">
    <property type="entry name" value="LRR_12"/>
</dbReference>
<evidence type="ECO:0000256" key="6">
    <source>
        <dbReference type="ARBA" id="ARBA00017400"/>
    </source>
</evidence>
<dbReference type="GO" id="GO:0006954">
    <property type="term" value="P:inflammatory response"/>
    <property type="evidence" value="ECO:0007669"/>
    <property type="project" value="UniProtKB-KW"/>
</dbReference>
<evidence type="ECO:0000256" key="25">
    <source>
        <dbReference type="ARBA" id="ARBA00046617"/>
    </source>
</evidence>
<evidence type="ECO:0000256" key="14">
    <source>
        <dbReference type="ARBA" id="ARBA00022859"/>
    </source>
</evidence>
<keyword evidence="12" id="KW-0967">Endosome</keyword>
<dbReference type="CTD" id="54106"/>
<evidence type="ECO:0000256" key="1">
    <source>
        <dbReference type="ARBA" id="ARBA00004115"/>
    </source>
</evidence>
<dbReference type="GO" id="GO:0005789">
    <property type="term" value="C:endoplasmic reticulum membrane"/>
    <property type="evidence" value="ECO:0007669"/>
    <property type="project" value="UniProtKB-SubCell"/>
</dbReference>
<dbReference type="GO" id="GO:0005886">
    <property type="term" value="C:plasma membrane"/>
    <property type="evidence" value="ECO:0000318"/>
    <property type="project" value="GO_Central"/>
</dbReference>
<dbReference type="PANTHER" id="PTHR47410:SF3">
    <property type="entry name" value="TOLL-LIKE RECEPTOR 9"/>
    <property type="match status" value="1"/>
</dbReference>
<dbReference type="GeneTree" id="ENSGT00940000163875"/>
<keyword evidence="8" id="KW-0433">Leucine-rich repeat</keyword>
<dbReference type="RefSeq" id="XP_016280090.1">
    <property type="nucleotide sequence ID" value="XM_016424604.2"/>
</dbReference>
<dbReference type="SMART" id="SM00255">
    <property type="entry name" value="TIR"/>
    <property type="match status" value="1"/>
</dbReference>
<evidence type="ECO:0000313" key="28">
    <source>
        <dbReference type="Ensembl" id="ENSMODP00000050794.1"/>
    </source>
</evidence>
<dbReference type="PROSITE" id="PS50104">
    <property type="entry name" value="TIR"/>
    <property type="match status" value="1"/>
</dbReference>
<dbReference type="PANTHER" id="PTHR47410">
    <property type="entry name" value="TOLL-LIKE RECEPTOR 7-RELATED"/>
    <property type="match status" value="1"/>
</dbReference>
<dbReference type="GO" id="GO:0002224">
    <property type="term" value="P:toll-like receptor signaling pathway"/>
    <property type="evidence" value="ECO:0000318"/>
    <property type="project" value="GO_Central"/>
</dbReference>
<dbReference type="GO" id="GO:0051607">
    <property type="term" value="P:defense response to virus"/>
    <property type="evidence" value="ECO:0000318"/>
    <property type="project" value="GO_Central"/>
</dbReference>
<dbReference type="InterPro" id="IPR000157">
    <property type="entry name" value="TIR_dom"/>
</dbReference>
<dbReference type="SMART" id="SM00369">
    <property type="entry name" value="LRR_TYP"/>
    <property type="match status" value="16"/>
</dbReference>
<dbReference type="SUPFAM" id="SSF52047">
    <property type="entry name" value="RNI-like"/>
    <property type="match status" value="1"/>
</dbReference>
<dbReference type="GO" id="GO:0045335">
    <property type="term" value="C:phagocytic vesicle"/>
    <property type="evidence" value="ECO:0007669"/>
    <property type="project" value="UniProtKB-SubCell"/>
</dbReference>
<dbReference type="RefSeq" id="XP_007500575.1">
    <property type="nucleotide sequence ID" value="XM_007500513.2"/>
</dbReference>
<sequence length="1063" mass="119542">MGSRWGLLFSLFSLMSLLALARALAHTSFPQFLPCELRNSSVVDCDRRSLGSVPPFFEATPSALANVTTLLLRHNHINHLQPAHFVRLKGLQKLLLRWNCAPTILTVLRQSCHMVIEQGTFLVLHHLKELDLSGNSITFIPELPPSLTSLVISYTMILRLDSDTFSGLCGLRSLYMDGNCYYKNPCEREVEVVPRALENLHHLENLSLKYDNLTSVPQGLPASLRMLLISSNRIVSLSPQDFVGLPALQVLDVSRNCRRCDHAHNPCQECPPGFPKVHPDTFSHLGALEGLVLKDNSLSRLDPRWFRNLVNLTVLDLSENFLSEDITVTRAFQNLTKLKKLNLSFNYHKKVSFAYLHLAPSFQNLTALQVLDMSGIFFRSLTQATLQPLLGLPHFQKLLLPMNFISKADLGIFGLFHSLQFVDLSDNKVTGGSNAGRVNGALLEEEGASQDPLPTLGVNRAPEVIAETLLEEEGASQDHPLTSELFMPNCGPPNFTLDLSQNNLVTVQQEIFVNLSALKCLRLSSNSISQAVNGSQFSPLTNLWLLDLSHNKLDLYYSSSFTELPRLRALDLSYNSQSFKAHGIGHNLTFVSRLRSLRYLSLAHNQINTRISHSLSSPSLIALDFSGNELSRMWAEGDLYLRFFQNLRTLVRLDLSQNKLRSLPAQALDNLPKSLRLLWAKDNHITFFNWSSLSSLPHLEVLDLSRNLLGHTSSLATGRLPNGSRLHTLRLSRNSIRFIALGFFALATELKVVDLSGNALKTVVRGWFGGLGPSLKKLDIRANPLSCGCDATFLDFLLEIQRAVPGLSTEVVCGSPSPLSGKSIFLEDLHSCQDPVLACSCFALSLLGTLLTLALATLQRLFGWDLWYIFHLGLSWLPWRAWQKRKAPAQAYDYDAFVVFDKAQEAVADWVYNELRVRLEEAKGRGKGWLRFRLCLEDRDWLPGKSLIENLWDSVYKSRKTLFVLSPRRDPLLGQPVSGLLRATFHLAQQRLLEDKQDVVVLVILNRAVGRSRYVRLRQRLCRQTVLFWPHQPSGQDSFWAQLCTALATNNRSFYDRNFCRGP</sequence>
<organism evidence="28 29">
    <name type="scientific">Monodelphis domestica</name>
    <name type="common">Gray short-tailed opossum</name>
    <dbReference type="NCBI Taxonomy" id="13616"/>
    <lineage>
        <taxon>Eukaryota</taxon>
        <taxon>Metazoa</taxon>
        <taxon>Chordata</taxon>
        <taxon>Craniata</taxon>
        <taxon>Vertebrata</taxon>
        <taxon>Euteleostomi</taxon>
        <taxon>Mammalia</taxon>
        <taxon>Metatheria</taxon>
        <taxon>Didelphimorphia</taxon>
        <taxon>Didelphidae</taxon>
        <taxon>Monodelphis</taxon>
    </lineage>
</organism>
<dbReference type="Pfam" id="PF00560">
    <property type="entry name" value="LRR_1"/>
    <property type="match status" value="1"/>
</dbReference>
<evidence type="ECO:0000256" key="15">
    <source>
        <dbReference type="ARBA" id="ARBA00022989"/>
    </source>
</evidence>
<accession>A0A5F8GTX0</accession>
<dbReference type="SMART" id="SM00364">
    <property type="entry name" value="LRR_BAC"/>
    <property type="match status" value="4"/>
</dbReference>
<keyword evidence="15" id="KW-1133">Transmembrane helix</keyword>
<keyword evidence="16" id="KW-0472">Membrane</keyword>
<feature type="signal peptide" evidence="26">
    <location>
        <begin position="1"/>
        <end position="23"/>
    </location>
</feature>
<dbReference type="GO" id="GO:0038187">
    <property type="term" value="F:pattern recognition receptor activity"/>
    <property type="evidence" value="ECO:0000318"/>
    <property type="project" value="GO_Central"/>
</dbReference>
<evidence type="ECO:0000259" key="27">
    <source>
        <dbReference type="PROSITE" id="PS50104"/>
    </source>
</evidence>
<dbReference type="InterPro" id="IPR003591">
    <property type="entry name" value="Leu-rich_rpt_typical-subtyp"/>
</dbReference>
<evidence type="ECO:0000256" key="3">
    <source>
        <dbReference type="ARBA" id="ARBA00004262"/>
    </source>
</evidence>
<evidence type="ECO:0000256" key="17">
    <source>
        <dbReference type="ARBA" id="ARBA00023139"/>
    </source>
</evidence>
<evidence type="ECO:0000256" key="24">
    <source>
        <dbReference type="ARBA" id="ARBA00023329"/>
    </source>
</evidence>
<keyword evidence="22" id="KW-0458">Lysosome</keyword>